<evidence type="ECO:0000313" key="1">
    <source>
        <dbReference type="EMBL" id="UXN69234.1"/>
    </source>
</evidence>
<dbReference type="InterPro" id="IPR010642">
    <property type="entry name" value="Invasion_prot_B"/>
</dbReference>
<sequence>MTWTIDRGLEIRVPFMKCDGSWCTTQVVLNEDYLAQLKGGASYRLGVNVDGRDKVIELTLRGFSAAWDGEPTTSLADLLAFLDAK</sequence>
<protein>
    <submittedName>
        <fullName evidence="1">Invasion associated locus B family protein</fullName>
    </submittedName>
</protein>
<proteinExistence type="predicted"/>
<dbReference type="EMBL" id="CP104965">
    <property type="protein sequence ID" value="UXN69234.1"/>
    <property type="molecule type" value="Genomic_DNA"/>
</dbReference>
<dbReference type="Gene3D" id="2.60.40.1880">
    <property type="entry name" value="Invasion associated locus B (IalB) protein"/>
    <property type="match status" value="1"/>
</dbReference>
<evidence type="ECO:0000313" key="2">
    <source>
        <dbReference type="Proteomes" id="UP001061862"/>
    </source>
</evidence>
<dbReference type="RefSeq" id="WP_262167551.1">
    <property type="nucleotide sequence ID" value="NZ_CP104965.1"/>
</dbReference>
<organism evidence="1 2">
    <name type="scientific">Devosia neptuniae</name>
    <dbReference type="NCBI Taxonomy" id="191302"/>
    <lineage>
        <taxon>Bacteria</taxon>
        <taxon>Pseudomonadati</taxon>
        <taxon>Pseudomonadota</taxon>
        <taxon>Alphaproteobacteria</taxon>
        <taxon>Hyphomicrobiales</taxon>
        <taxon>Devosiaceae</taxon>
        <taxon>Devosia</taxon>
    </lineage>
</organism>
<accession>A0ABY6CAG3</accession>
<keyword evidence="2" id="KW-1185">Reference proteome</keyword>
<dbReference type="Proteomes" id="UP001061862">
    <property type="component" value="Chromosome"/>
</dbReference>
<dbReference type="InterPro" id="IPR038696">
    <property type="entry name" value="IalB_sf"/>
</dbReference>
<reference evidence="1 2" key="1">
    <citation type="submission" date="2022-09" db="EMBL/GenBank/DDBJ databases">
        <title>Interaction between co-microsymbionts with complementary sets of symbiotic genes in legume-rhizobium systems.</title>
        <authorList>
            <person name="Safronova V."/>
            <person name="Sazanova A."/>
            <person name="Afonin A."/>
            <person name="Chirak E."/>
        </authorList>
    </citation>
    <scope>NUCLEOTIDE SEQUENCE [LARGE SCALE GENOMIC DNA]</scope>
    <source>
        <strain evidence="1 2">A18/4-1</strain>
    </source>
</reference>
<name>A0ABY6CAG3_9HYPH</name>
<dbReference type="Pfam" id="PF06776">
    <property type="entry name" value="IalB"/>
    <property type="match status" value="1"/>
</dbReference>
<gene>
    <name evidence="1" type="ORF">N8A98_18635</name>
</gene>